<reference evidence="5" key="1">
    <citation type="submission" date="2014-12" db="EMBL/GenBank/DDBJ databases">
        <title>Complete Genome Sequencing of Pandoraea pulmonicola DSM 16583.</title>
        <authorList>
            <person name="Chan K.-G."/>
        </authorList>
    </citation>
    <scope>NUCLEOTIDE SEQUENCE [LARGE SCALE GENOMIC DNA]</scope>
    <source>
        <strain evidence="5">DSM 16583</strain>
    </source>
</reference>
<dbReference type="Proteomes" id="UP000035086">
    <property type="component" value="Chromosome"/>
</dbReference>
<sequence length="429" mass="47970">MYHEYVGYAGCPDWPMKTSPWSAPAQICEKGVSIAEKRSEIAAQLMQLRNTCETLNLSTYSVDKLTETFEKSFDKATAGYWRGGLRDPFWRCITTPDRPGFFCSMVGEQLDQQCAELLTPSARRFLKVLTAFGEALEHERDMLNRYGDLVKRNHAASRGETHADAGEQWQALEGAKRRCMALYDETAPLVEKMRRAIDRACASVRPDKKHHGTREAITGGVYAVAAVVAAVALSVASVAVAIVGFAVTVLIRCVSLGSIRGFDREKGWKAVEDLLNHTREFINSEEHRMYSNINRVITWEQADQQALAWKQGEEALKLARENWRQSEKTLDLVHALQSQVKATSDSVSALDSRMSGLSGRMSRLEEKTDDMAVDLKRVLNLLSLEATSRTWGRPSSREAPSDRGDGARVATRRAPMERAESLETYRSGM</sequence>
<keyword evidence="2" id="KW-1133">Transmembrane helix</keyword>
<accession>A0AAJ4Z905</accession>
<feature type="region of interest" description="Disordered" evidence="1">
    <location>
        <begin position="389"/>
        <end position="429"/>
    </location>
</feature>
<dbReference type="EMBL" id="UGSJ01000001">
    <property type="protein sequence ID" value="SUA88997.1"/>
    <property type="molecule type" value="Genomic_DNA"/>
</dbReference>
<dbReference type="KEGG" id="ppul:RO07_18795"/>
<keyword evidence="5" id="KW-1185">Reference proteome</keyword>
<evidence type="ECO:0000256" key="2">
    <source>
        <dbReference type="SAM" id="Phobius"/>
    </source>
</evidence>
<gene>
    <name evidence="4" type="ORF">NCTC13159_00456</name>
    <name evidence="3" type="ORF">RO07_18795</name>
</gene>
<evidence type="ECO:0000313" key="4">
    <source>
        <dbReference type="EMBL" id="SUA88997.1"/>
    </source>
</evidence>
<keyword evidence="2" id="KW-0812">Transmembrane</keyword>
<keyword evidence="2" id="KW-0472">Membrane</keyword>
<protein>
    <submittedName>
        <fullName evidence="4">Uncharacterized protein</fullName>
    </submittedName>
</protein>
<dbReference type="EMBL" id="CP010310">
    <property type="protein sequence ID" value="AJC22023.1"/>
    <property type="molecule type" value="Genomic_DNA"/>
</dbReference>
<feature type="transmembrane region" description="Helical" evidence="2">
    <location>
        <begin position="221"/>
        <end position="251"/>
    </location>
</feature>
<feature type="compositionally biased region" description="Basic and acidic residues" evidence="1">
    <location>
        <begin position="414"/>
        <end position="423"/>
    </location>
</feature>
<name>A0AAJ4Z905_PANPU</name>
<reference evidence="3" key="2">
    <citation type="submission" date="2016-11" db="EMBL/GenBank/DDBJ databases">
        <title>Complete Genome Sequencing of Pandoraea pulmonicola DSM 16583.</title>
        <authorList>
            <person name="Chan K.-G."/>
        </authorList>
    </citation>
    <scope>NUCLEOTIDE SEQUENCE</scope>
    <source>
        <strain evidence="3">DSM 16583</strain>
    </source>
</reference>
<feature type="compositionally biased region" description="Basic and acidic residues" evidence="1">
    <location>
        <begin position="395"/>
        <end position="406"/>
    </location>
</feature>
<dbReference type="RefSeq" id="WP_039410490.1">
    <property type="nucleotide sequence ID" value="NZ_CP010310.2"/>
</dbReference>
<evidence type="ECO:0000256" key="1">
    <source>
        <dbReference type="SAM" id="MobiDB-lite"/>
    </source>
</evidence>
<dbReference type="Proteomes" id="UP000254589">
    <property type="component" value="Unassembled WGS sequence"/>
</dbReference>
<proteinExistence type="predicted"/>
<dbReference type="AlphaFoldDB" id="A0AAJ4Z905"/>
<evidence type="ECO:0000313" key="5">
    <source>
        <dbReference type="Proteomes" id="UP000035086"/>
    </source>
</evidence>
<evidence type="ECO:0000313" key="3">
    <source>
        <dbReference type="EMBL" id="AJC22023.1"/>
    </source>
</evidence>
<reference evidence="4 6" key="3">
    <citation type="submission" date="2018-06" db="EMBL/GenBank/DDBJ databases">
        <authorList>
            <consortium name="Pathogen Informatics"/>
            <person name="Doyle S."/>
        </authorList>
    </citation>
    <scope>NUCLEOTIDE SEQUENCE [LARGE SCALE GENOMIC DNA]</scope>
    <source>
        <strain evidence="4 6">NCTC13159</strain>
    </source>
</reference>
<organism evidence="4 6">
    <name type="scientific">Pandoraea pulmonicola</name>
    <dbReference type="NCBI Taxonomy" id="93221"/>
    <lineage>
        <taxon>Bacteria</taxon>
        <taxon>Pseudomonadati</taxon>
        <taxon>Pseudomonadota</taxon>
        <taxon>Betaproteobacteria</taxon>
        <taxon>Burkholderiales</taxon>
        <taxon>Burkholderiaceae</taxon>
        <taxon>Pandoraea</taxon>
    </lineage>
</organism>
<evidence type="ECO:0000313" key="6">
    <source>
        <dbReference type="Proteomes" id="UP000254589"/>
    </source>
</evidence>